<evidence type="ECO:0000256" key="1">
    <source>
        <dbReference type="SAM" id="MobiDB-lite"/>
    </source>
</evidence>
<comment type="caution">
    <text evidence="2">The sequence shown here is derived from an EMBL/GenBank/DDBJ whole genome shotgun (WGS) entry which is preliminary data.</text>
</comment>
<organism evidence="2 3">
    <name type="scientific">Portunus trituberculatus</name>
    <name type="common">Swimming crab</name>
    <name type="synonym">Neptunus trituberculatus</name>
    <dbReference type="NCBI Taxonomy" id="210409"/>
    <lineage>
        <taxon>Eukaryota</taxon>
        <taxon>Metazoa</taxon>
        <taxon>Ecdysozoa</taxon>
        <taxon>Arthropoda</taxon>
        <taxon>Crustacea</taxon>
        <taxon>Multicrustacea</taxon>
        <taxon>Malacostraca</taxon>
        <taxon>Eumalacostraca</taxon>
        <taxon>Eucarida</taxon>
        <taxon>Decapoda</taxon>
        <taxon>Pleocyemata</taxon>
        <taxon>Brachyura</taxon>
        <taxon>Eubrachyura</taxon>
        <taxon>Portunoidea</taxon>
        <taxon>Portunidae</taxon>
        <taxon>Portuninae</taxon>
        <taxon>Portunus</taxon>
    </lineage>
</organism>
<dbReference type="AlphaFoldDB" id="A0A5B7DLM6"/>
<proteinExistence type="predicted"/>
<evidence type="ECO:0000313" key="3">
    <source>
        <dbReference type="Proteomes" id="UP000324222"/>
    </source>
</evidence>
<name>A0A5B7DLM6_PORTR</name>
<sequence>MSTRQNPFSPAPLVQLSSCRSQGPEATPALPFTQRDREELKRTPIEPPHPHNGHLLSRKTLKQTMIKYLVWLTQSAHRVNATDLECLSNKRCSDSRGVGHAACDARHKHRRTSLATAPPPVTGSLGLVAEECSSDWQTSSGPHSSGTTKINAPQNGDYALGNTVTLEVKTSGNQQLYYKSLPDIFFNLLVKGEICHPKRKLWNNLIEG</sequence>
<reference evidence="2 3" key="1">
    <citation type="submission" date="2019-05" db="EMBL/GenBank/DDBJ databases">
        <title>Another draft genome of Portunus trituberculatus and its Hox gene families provides insights of decapod evolution.</title>
        <authorList>
            <person name="Jeong J.-H."/>
            <person name="Song I."/>
            <person name="Kim S."/>
            <person name="Choi T."/>
            <person name="Kim D."/>
            <person name="Ryu S."/>
            <person name="Kim W."/>
        </authorList>
    </citation>
    <scope>NUCLEOTIDE SEQUENCE [LARGE SCALE GENOMIC DNA]</scope>
    <source>
        <tissue evidence="2">Muscle</tissue>
    </source>
</reference>
<dbReference type="EMBL" id="VSRR010001034">
    <property type="protein sequence ID" value="MPC21944.1"/>
    <property type="molecule type" value="Genomic_DNA"/>
</dbReference>
<dbReference type="Proteomes" id="UP000324222">
    <property type="component" value="Unassembled WGS sequence"/>
</dbReference>
<feature type="region of interest" description="Disordered" evidence="1">
    <location>
        <begin position="1"/>
        <end position="58"/>
    </location>
</feature>
<feature type="compositionally biased region" description="Basic and acidic residues" evidence="1">
    <location>
        <begin position="34"/>
        <end position="44"/>
    </location>
</feature>
<gene>
    <name evidence="2" type="ORF">E2C01_014948</name>
</gene>
<keyword evidence="3" id="KW-1185">Reference proteome</keyword>
<evidence type="ECO:0000313" key="2">
    <source>
        <dbReference type="EMBL" id="MPC21944.1"/>
    </source>
</evidence>
<accession>A0A5B7DLM6</accession>
<protein>
    <submittedName>
        <fullName evidence="2">Uncharacterized protein</fullName>
    </submittedName>
</protein>